<dbReference type="Proteomes" id="UP000075666">
    <property type="component" value="Unassembled WGS sequence"/>
</dbReference>
<dbReference type="AlphaFoldDB" id="A0A150LGT5"/>
<evidence type="ECO:0000313" key="2">
    <source>
        <dbReference type="EMBL" id="KYD11450.1"/>
    </source>
</evidence>
<dbReference type="EMBL" id="LQYN01000006">
    <property type="protein sequence ID" value="KYD11450.1"/>
    <property type="molecule type" value="Genomic_DNA"/>
</dbReference>
<protein>
    <recommendedName>
        <fullName evidence="4">DUF3102 domain-containing protein</fullName>
    </recommendedName>
</protein>
<dbReference type="STRING" id="46224.B4102_2178"/>
<keyword evidence="3" id="KW-1185">Reference proteome</keyword>
<dbReference type="SUPFAM" id="SSF57997">
    <property type="entry name" value="Tropomyosin"/>
    <property type="match status" value="1"/>
</dbReference>
<dbReference type="RefSeq" id="WP_066226275.1">
    <property type="nucleotide sequence ID" value="NZ_LQYN01000006.1"/>
</dbReference>
<dbReference type="OrthoDB" id="1690026at2"/>
<keyword evidence="1" id="KW-0175">Coiled coil</keyword>
<proteinExistence type="predicted"/>
<comment type="caution">
    <text evidence="2">The sequence shown here is derived from an EMBL/GenBank/DDBJ whole genome shotgun (WGS) entry which is preliminary data.</text>
</comment>
<dbReference type="Pfam" id="PF11300">
    <property type="entry name" value="DUF3102"/>
    <property type="match status" value="1"/>
</dbReference>
<dbReference type="PATRIC" id="fig|46224.3.peg.3989"/>
<sequence length="309" mass="35913">MNELKARDTGLIALEINSIKEQTQKIFLLSSIEIGKRLVEAKQLVPHGEWGKWLEDSVDYSQRTANNLMKIYEEYGQDPLSLKGEINESQAITKLNYTQAVALLSIPSEEREDFINKHDLETMSTRELQKAIKEKKELENKLKLSEEKVEREKEEKEKLLKQFKKLEEQAGKDEEKINNLKQQLRTAESKGDEREIEQLTSSLQSAEMSLEDSKRRIETLEKQLKEKPIEVSAIVEQIPEEIQKELDALRKQVSLKNSDNIAKFKFYFESLVKGFDEVLVTLNDIEDHESSEKLKNAVRGLLYKMQEEL</sequence>
<accession>A0A150LGT5</accession>
<dbReference type="InterPro" id="IPR021451">
    <property type="entry name" value="DUF3102"/>
</dbReference>
<name>A0A150LGT5_9BACI</name>
<reference evidence="2 3" key="1">
    <citation type="submission" date="2016-01" db="EMBL/GenBank/DDBJ databases">
        <title>Genome Sequences of Twelve Sporeforming Bacillus Species Isolated from Foods.</title>
        <authorList>
            <person name="Berendsen E.M."/>
            <person name="Wells-Bennik M.H."/>
            <person name="Krawcyk A.O."/>
            <person name="De Jong A."/>
            <person name="Holsappel S."/>
            <person name="Eijlander R.T."/>
            <person name="Kuipers O.P."/>
        </authorList>
    </citation>
    <scope>NUCLEOTIDE SEQUENCE [LARGE SCALE GENOMIC DNA]</scope>
    <source>
        <strain evidence="2 3">B4102</strain>
    </source>
</reference>
<feature type="coiled-coil region" evidence="1">
    <location>
        <begin position="121"/>
        <end position="230"/>
    </location>
</feature>
<organism evidence="2 3">
    <name type="scientific">Heyndrickxia sporothermodurans</name>
    <dbReference type="NCBI Taxonomy" id="46224"/>
    <lineage>
        <taxon>Bacteria</taxon>
        <taxon>Bacillati</taxon>
        <taxon>Bacillota</taxon>
        <taxon>Bacilli</taxon>
        <taxon>Bacillales</taxon>
        <taxon>Bacillaceae</taxon>
        <taxon>Heyndrickxia</taxon>
    </lineage>
</organism>
<gene>
    <name evidence="2" type="ORF">B4102_2178</name>
</gene>
<evidence type="ECO:0000313" key="3">
    <source>
        <dbReference type="Proteomes" id="UP000075666"/>
    </source>
</evidence>
<evidence type="ECO:0000256" key="1">
    <source>
        <dbReference type="SAM" id="Coils"/>
    </source>
</evidence>
<evidence type="ECO:0008006" key="4">
    <source>
        <dbReference type="Google" id="ProtNLM"/>
    </source>
</evidence>